<dbReference type="Gene3D" id="2.60.40.2810">
    <property type="match status" value="2"/>
</dbReference>
<dbReference type="NCBIfam" id="NF033682">
    <property type="entry name" value="retention_LapA"/>
    <property type="match status" value="1"/>
</dbReference>
<reference evidence="3" key="1">
    <citation type="submission" date="2016-03" db="EMBL/GenBank/DDBJ databases">
        <authorList>
            <person name="Heylen K."/>
            <person name="De Vos P."/>
            <person name="Vekeman B."/>
        </authorList>
    </citation>
    <scope>NUCLEOTIDE SEQUENCE [LARGE SCALE GENOMIC DNA]</scope>
    <source>
        <strain evidence="3">R-45383</strain>
    </source>
</reference>
<protein>
    <recommendedName>
        <fullName evidence="4">RapA2 cadherin-like domain-containing protein</fullName>
    </recommendedName>
</protein>
<proteinExistence type="predicted"/>
<dbReference type="EMBL" id="LUUK01000078">
    <property type="protein sequence ID" value="OAI22454.1"/>
    <property type="molecule type" value="Genomic_DNA"/>
</dbReference>
<dbReference type="Pfam" id="PF17963">
    <property type="entry name" value="Big_9"/>
    <property type="match status" value="2"/>
</dbReference>
<dbReference type="RefSeq" id="WP_064026440.1">
    <property type="nucleotide sequence ID" value="NZ_LUUK01000078.1"/>
</dbReference>
<dbReference type="NCBIfam" id="TIGR04225">
    <property type="entry name" value="CshA_fibril_rpt"/>
    <property type="match status" value="1"/>
</dbReference>
<comment type="caution">
    <text evidence="2">The sequence shown here is derived from an EMBL/GenBank/DDBJ whole genome shotgun (WGS) entry which is preliminary data.</text>
</comment>
<evidence type="ECO:0008006" key="4">
    <source>
        <dbReference type="Google" id="ProtNLM"/>
    </source>
</evidence>
<feature type="region of interest" description="Disordered" evidence="1">
    <location>
        <begin position="103"/>
        <end position="123"/>
    </location>
</feature>
<dbReference type="InterPro" id="IPR047777">
    <property type="entry name" value="LapA-like_RM"/>
</dbReference>
<sequence>MAVGTVTVVTGTVTALSADGGRRILQVGDRIDATDILETADGASLVVALDGGGSLDMGGNDRMALGDALPDGGDITANGQAQASGPSVEDIQAALLAGQDPTKVADPTAAGAPAAGGGPGGGNEGHGIVSIDYLNPVAPVNNGFDTIGPVVAFNDIAPQVLLLDPRRLPATADGGLNQPPIAVDDGSSGLPAGTPVTLDVLGNDSDPDGSLDPTSVQIVGTAAPGQSLTVAGEGVWSVDPVSGAITFTPAADFVGDPSPIQYTVADNLGLRSDPATVSIDYNLPPAAGDDGISGLVPGNAATLTVLSNDSDPDGSVDPTSIQIVGTSAPGQALVVAGQGTWSIDLGSGTITFTPIAGFVGDPTPIQYTIADNLGLRSEPATVSVDYAPAVTALDSAVDESDADRSVTAALTIDGAAPASVTLAAVGATWNPATQTLTDDGGHYTVKVENGTYQFTLLQPLTHTGSGNPLAFDISASLTAADGSSANTDFTVTVYDDGPTVTNANGQLKDSVGEALTQLIDYDLGFDGLGSVTLNLPAISANGAPWQLTSDADAVSFAVADTNGDGLDELYAFIDKGPQGLDASDRMVFTLTPTQNGSAIGDYTLTLYQVLDLPPADSVTLGFGTTSTGPAGQVAVGNSLLVTGSDLNVANGHIGIGNASLDKGESITYQFGTVDNFDVSVKQLVNSVQLQEFNTNSGADAFRWTAYRDGAVVGSKTVSFTATAGGDYAPAITVDGGYDTLKIQVISGGFEVGGLKYLNLPNTQQLDLKFGFTATDGDGDSVTGSFTVDTGALLTTQLQTPASVLEHPDSLHALSTP</sequence>
<organism evidence="2 3">
    <name type="scientific">Methylomonas koyamae</name>
    <dbReference type="NCBI Taxonomy" id="702114"/>
    <lineage>
        <taxon>Bacteria</taxon>
        <taxon>Pseudomonadati</taxon>
        <taxon>Pseudomonadota</taxon>
        <taxon>Gammaproteobacteria</taxon>
        <taxon>Methylococcales</taxon>
        <taxon>Methylococcaceae</taxon>
        <taxon>Methylomonas</taxon>
    </lineage>
</organism>
<evidence type="ECO:0000256" key="1">
    <source>
        <dbReference type="SAM" id="MobiDB-lite"/>
    </source>
</evidence>
<evidence type="ECO:0000313" key="2">
    <source>
        <dbReference type="EMBL" id="OAI22454.1"/>
    </source>
</evidence>
<feature type="compositionally biased region" description="Gly residues" evidence="1">
    <location>
        <begin position="114"/>
        <end position="123"/>
    </location>
</feature>
<evidence type="ECO:0000313" key="3">
    <source>
        <dbReference type="Proteomes" id="UP000077628"/>
    </source>
</evidence>
<keyword evidence="3" id="KW-1185">Reference proteome</keyword>
<dbReference type="AlphaFoldDB" id="A0A177NXT4"/>
<dbReference type="STRING" id="702114.A1355_02265"/>
<dbReference type="Proteomes" id="UP000077628">
    <property type="component" value="Unassembled WGS sequence"/>
</dbReference>
<accession>A0A177NXT4</accession>
<name>A0A177NXT4_9GAMM</name>
<gene>
    <name evidence="2" type="ORF">A1355_02265</name>
</gene>
<dbReference type="InterPro" id="IPR026395">
    <property type="entry name" value="CshA_fibril"/>
</dbReference>
<dbReference type="OrthoDB" id="5192166at2"/>